<dbReference type="PANTHER" id="PTHR24006:SF687">
    <property type="entry name" value="UBIQUITIN CARBOXYL-TERMINAL HYDROLASE 10"/>
    <property type="match status" value="1"/>
</dbReference>
<dbReference type="CDD" id="cd02257">
    <property type="entry name" value="Peptidase_C19"/>
    <property type="match status" value="1"/>
</dbReference>
<dbReference type="GO" id="GO:0004843">
    <property type="term" value="F:cysteine-type deubiquitinase activity"/>
    <property type="evidence" value="ECO:0007669"/>
    <property type="project" value="UniProtKB-EC"/>
</dbReference>
<evidence type="ECO:0000256" key="5">
    <source>
        <dbReference type="ARBA" id="ARBA00022786"/>
    </source>
</evidence>
<keyword evidence="7" id="KW-0788">Thiol protease</keyword>
<reference evidence="9 10" key="1">
    <citation type="submission" date="2022-05" db="EMBL/GenBank/DDBJ databases">
        <title>A multi-omics perspective on studying reproductive biology in Daphnia sinensis.</title>
        <authorList>
            <person name="Jia J."/>
        </authorList>
    </citation>
    <scope>NUCLEOTIDE SEQUENCE [LARGE SCALE GENOMIC DNA]</scope>
    <source>
        <strain evidence="9 10">WSL</strain>
    </source>
</reference>
<dbReference type="InterPro" id="IPR028889">
    <property type="entry name" value="USP"/>
</dbReference>
<dbReference type="InterPro" id="IPR001394">
    <property type="entry name" value="Peptidase_C19_UCH"/>
</dbReference>
<dbReference type="EC" id="3.4.19.12" evidence="3"/>
<gene>
    <name evidence="9" type="ORF">GHT06_009301</name>
</gene>
<evidence type="ECO:0000256" key="1">
    <source>
        <dbReference type="ARBA" id="ARBA00000707"/>
    </source>
</evidence>
<dbReference type="PANTHER" id="PTHR24006">
    <property type="entry name" value="UBIQUITIN CARBOXYL-TERMINAL HYDROLASE"/>
    <property type="match status" value="1"/>
</dbReference>
<evidence type="ECO:0000259" key="8">
    <source>
        <dbReference type="PROSITE" id="PS50235"/>
    </source>
</evidence>
<dbReference type="PROSITE" id="PS00973">
    <property type="entry name" value="USP_2"/>
    <property type="match status" value="1"/>
</dbReference>
<sequence length="757" mass="83829">MEDTLQELEFLDFSDLPENEVQNLKSFIIGPTKQDEQKDNLSSAFEQHPCEGCVGPGNMVSYNPCMESAEHLPVGFSAPNPVHSMYQQNVCITSIPPYQPIMSYPMQMLPGHLVGSTPNYYVGNIHSPPVPHPASFSPPRLMNPQLLTYPKRKNVRVKYSPRKDVTNGHAGDVYSNMVYQPPVSYMGPCFTGDVVQAVTGVPIVMHQSVPSYVPPHGVQVTAANSPQLYPVVNFPPSETTLSLDFFVPAVNEANEEVLGVNPPPVLSPPAPVFQVEAVEEKKAKVPTPSEVPASPVEAISLAEDKPLNADPSEAKSWASLFKKDVPVPVNPGEKPTARVGPFTPSGVVTPEVANVVPRPTVDVRTRRTAEHLASYELVTAPVALLPRGLINKSNWCYINATLQALIACAPFVHLVKSLERFTGGKNEESTTPIMDSVIDFIDQFEVIPVRTGKERASAKKEEPRFGTSFEPCSVYKMLSKIRSETFKVEGRQEDAEEFLSCLLNGLHDEMIDVMKASSLGEDKPPVQVGAKPDALDEEDWQIIGPKNRGCVTHTTTYSKTPVSNLFLGQMRSALYYAGAQSTATLQPFFSLQLDIQNEKVNSVRDALACLVTKEPLTGYVCPKTGQEVEASRQTTLEELPPILILHLKCFVYDKSGGCQKLLKRVDFSSDLELSKDFLSPNQKSKLKERQRQYKLFAVVYHDGKEATKGHYVTEVHHSGTGSWLRFDDSIVRVVETQPFKYNLPRMPYLLLYRKVNM</sequence>
<evidence type="ECO:0000313" key="9">
    <source>
        <dbReference type="EMBL" id="KAI9565509.1"/>
    </source>
</evidence>
<name>A0AAD5L595_9CRUS</name>
<dbReference type="InterPro" id="IPR018200">
    <property type="entry name" value="USP_CS"/>
</dbReference>
<evidence type="ECO:0000256" key="3">
    <source>
        <dbReference type="ARBA" id="ARBA00012759"/>
    </source>
</evidence>
<dbReference type="InterPro" id="IPR050164">
    <property type="entry name" value="Peptidase_C19"/>
</dbReference>
<feature type="domain" description="USP" evidence="8">
    <location>
        <begin position="387"/>
        <end position="755"/>
    </location>
</feature>
<evidence type="ECO:0000313" key="10">
    <source>
        <dbReference type="Proteomes" id="UP000820818"/>
    </source>
</evidence>
<comment type="similarity">
    <text evidence="2">Belongs to the peptidase C19 family. USP10 subfamily.</text>
</comment>
<comment type="caution">
    <text evidence="9">The sequence shown here is derived from an EMBL/GenBank/DDBJ whole genome shotgun (WGS) entry which is preliminary data.</text>
</comment>
<keyword evidence="4" id="KW-0645">Protease</keyword>
<evidence type="ECO:0000256" key="7">
    <source>
        <dbReference type="ARBA" id="ARBA00022807"/>
    </source>
</evidence>
<dbReference type="GO" id="GO:0006508">
    <property type="term" value="P:proteolysis"/>
    <property type="evidence" value="ECO:0007669"/>
    <property type="project" value="UniProtKB-KW"/>
</dbReference>
<dbReference type="Proteomes" id="UP000820818">
    <property type="component" value="Linkage Group LG1"/>
</dbReference>
<keyword evidence="10" id="KW-1185">Reference proteome</keyword>
<keyword evidence="6" id="KW-0378">Hydrolase</keyword>
<dbReference type="EMBL" id="WJBH02000001">
    <property type="protein sequence ID" value="KAI9565509.1"/>
    <property type="molecule type" value="Genomic_DNA"/>
</dbReference>
<dbReference type="FunFam" id="3.90.70.10:FF:000092">
    <property type="entry name" value="Ubiquitin carboxyl-terminal hydrolase"/>
    <property type="match status" value="1"/>
</dbReference>
<comment type="catalytic activity">
    <reaction evidence="1">
        <text>Thiol-dependent hydrolysis of ester, thioester, amide, peptide and isopeptide bonds formed by the C-terminal Gly of ubiquitin (a 76-residue protein attached to proteins as an intracellular targeting signal).</text>
        <dbReference type="EC" id="3.4.19.12"/>
    </reaction>
</comment>
<accession>A0AAD5L595</accession>
<dbReference type="GO" id="GO:0005829">
    <property type="term" value="C:cytosol"/>
    <property type="evidence" value="ECO:0007669"/>
    <property type="project" value="TreeGrafter"/>
</dbReference>
<organism evidence="9 10">
    <name type="scientific">Daphnia sinensis</name>
    <dbReference type="NCBI Taxonomy" id="1820382"/>
    <lineage>
        <taxon>Eukaryota</taxon>
        <taxon>Metazoa</taxon>
        <taxon>Ecdysozoa</taxon>
        <taxon>Arthropoda</taxon>
        <taxon>Crustacea</taxon>
        <taxon>Branchiopoda</taxon>
        <taxon>Diplostraca</taxon>
        <taxon>Cladocera</taxon>
        <taxon>Anomopoda</taxon>
        <taxon>Daphniidae</taxon>
        <taxon>Daphnia</taxon>
        <taxon>Daphnia similis group</taxon>
    </lineage>
</organism>
<dbReference type="AlphaFoldDB" id="A0AAD5L595"/>
<dbReference type="PROSITE" id="PS50235">
    <property type="entry name" value="USP_3"/>
    <property type="match status" value="1"/>
</dbReference>
<dbReference type="Pfam" id="PF00443">
    <property type="entry name" value="UCH"/>
    <property type="match status" value="1"/>
</dbReference>
<protein>
    <recommendedName>
        <fullName evidence="3">ubiquitinyl hydrolase 1</fullName>
        <ecNumber evidence="3">3.4.19.12</ecNumber>
    </recommendedName>
</protein>
<dbReference type="Gene3D" id="3.90.70.10">
    <property type="entry name" value="Cysteine proteinases"/>
    <property type="match status" value="1"/>
</dbReference>
<dbReference type="GO" id="GO:0016579">
    <property type="term" value="P:protein deubiquitination"/>
    <property type="evidence" value="ECO:0007669"/>
    <property type="project" value="InterPro"/>
</dbReference>
<evidence type="ECO:0000256" key="2">
    <source>
        <dbReference type="ARBA" id="ARBA00005427"/>
    </source>
</evidence>
<proteinExistence type="inferred from homology"/>
<keyword evidence="5" id="KW-0833">Ubl conjugation pathway</keyword>
<dbReference type="SUPFAM" id="SSF54001">
    <property type="entry name" value="Cysteine proteinases"/>
    <property type="match status" value="1"/>
</dbReference>
<evidence type="ECO:0000256" key="4">
    <source>
        <dbReference type="ARBA" id="ARBA00022670"/>
    </source>
</evidence>
<evidence type="ECO:0000256" key="6">
    <source>
        <dbReference type="ARBA" id="ARBA00022801"/>
    </source>
</evidence>
<dbReference type="GO" id="GO:0010506">
    <property type="term" value="P:regulation of autophagy"/>
    <property type="evidence" value="ECO:0007669"/>
    <property type="project" value="TreeGrafter"/>
</dbReference>
<dbReference type="GO" id="GO:0005634">
    <property type="term" value="C:nucleus"/>
    <property type="evidence" value="ECO:0007669"/>
    <property type="project" value="TreeGrafter"/>
</dbReference>
<dbReference type="InterPro" id="IPR038765">
    <property type="entry name" value="Papain-like_cys_pep_sf"/>
</dbReference>
<dbReference type="GO" id="GO:0030330">
    <property type="term" value="P:DNA damage response, signal transduction by p53 class mediator"/>
    <property type="evidence" value="ECO:0007669"/>
    <property type="project" value="TreeGrafter"/>
</dbReference>